<dbReference type="PRINTS" id="PR00047">
    <property type="entry name" value="STROIDFINGER"/>
</dbReference>
<accession>A0A2D4H4K5</accession>
<dbReference type="GO" id="GO:0008270">
    <property type="term" value="F:zinc ion binding"/>
    <property type="evidence" value="ECO:0007669"/>
    <property type="project" value="UniProtKB-KW"/>
</dbReference>
<keyword evidence="8" id="KW-0539">Nucleus</keyword>
<dbReference type="Pfam" id="PF00105">
    <property type="entry name" value="zf-C4"/>
    <property type="match status" value="1"/>
</dbReference>
<dbReference type="InterPro" id="IPR003076">
    <property type="entry name" value="PPAR-alpha"/>
</dbReference>
<dbReference type="GO" id="GO:0004879">
    <property type="term" value="F:nuclear receptor activity"/>
    <property type="evidence" value="ECO:0007669"/>
    <property type="project" value="InterPro"/>
</dbReference>
<dbReference type="SUPFAM" id="SSF57716">
    <property type="entry name" value="Glucocorticoid receptor-like (DNA-binding domain)"/>
    <property type="match status" value="1"/>
</dbReference>
<dbReference type="SMART" id="SM00399">
    <property type="entry name" value="ZnF_C4"/>
    <property type="match status" value="1"/>
</dbReference>
<dbReference type="PRINTS" id="PR01289">
    <property type="entry name" value="PROXISOMPAAR"/>
</dbReference>
<dbReference type="GO" id="GO:0006631">
    <property type="term" value="P:fatty acid metabolic process"/>
    <property type="evidence" value="ECO:0007669"/>
    <property type="project" value="TreeGrafter"/>
</dbReference>
<evidence type="ECO:0000256" key="5">
    <source>
        <dbReference type="ARBA" id="ARBA00023125"/>
    </source>
</evidence>
<dbReference type="InterPro" id="IPR013088">
    <property type="entry name" value="Znf_NHR/GATA"/>
</dbReference>
<evidence type="ECO:0000256" key="1">
    <source>
        <dbReference type="ARBA" id="ARBA00022723"/>
    </source>
</evidence>
<evidence type="ECO:0000256" key="7">
    <source>
        <dbReference type="ARBA" id="ARBA00023170"/>
    </source>
</evidence>
<dbReference type="PANTHER" id="PTHR24082">
    <property type="entry name" value="NUCLEAR HORMONE RECEPTOR"/>
    <property type="match status" value="1"/>
</dbReference>
<dbReference type="GO" id="GO:0010887">
    <property type="term" value="P:negative regulation of cholesterol storage"/>
    <property type="evidence" value="ECO:0007669"/>
    <property type="project" value="TreeGrafter"/>
</dbReference>
<dbReference type="GO" id="GO:0005634">
    <property type="term" value="C:nucleus"/>
    <property type="evidence" value="ECO:0007669"/>
    <property type="project" value="InterPro"/>
</dbReference>
<dbReference type="InterPro" id="IPR050234">
    <property type="entry name" value="Nuclear_hormone_rcpt_NR1"/>
</dbReference>
<keyword evidence="5" id="KW-0238">DNA-binding</keyword>
<reference evidence="11" key="1">
    <citation type="submission" date="2017-07" db="EMBL/GenBank/DDBJ databases">
        <authorList>
            <person name="Mikheyev A."/>
            <person name="Grau M."/>
        </authorList>
    </citation>
    <scope>NUCLEOTIDE SEQUENCE</scope>
    <source>
        <tissue evidence="11">Venom_gland</tissue>
    </source>
</reference>
<evidence type="ECO:0000313" key="11">
    <source>
        <dbReference type="EMBL" id="LAA66903.1"/>
    </source>
</evidence>
<keyword evidence="6" id="KW-0804">Transcription</keyword>
<sequence>MESMKELSPSINAESYGALTDFQSLGNGSDGSVHTDSFSPASSPSSVNLAALPNSKDELPNVALNIECRICGDKASGYHYGVHACEGCKECSRHVEEEGFSCLLIGVPV</sequence>
<dbReference type="EMBL" id="IACJ01162837">
    <property type="protein sequence ID" value="LAA66903.1"/>
    <property type="molecule type" value="Transcribed_RNA"/>
</dbReference>
<keyword evidence="1" id="KW-0479">Metal-binding</keyword>
<evidence type="ECO:0000256" key="9">
    <source>
        <dbReference type="SAM" id="MobiDB-lite"/>
    </source>
</evidence>
<dbReference type="GO" id="GO:0001227">
    <property type="term" value="F:DNA-binding transcription repressor activity, RNA polymerase II-specific"/>
    <property type="evidence" value="ECO:0007669"/>
    <property type="project" value="TreeGrafter"/>
</dbReference>
<feature type="region of interest" description="Disordered" evidence="9">
    <location>
        <begin position="27"/>
        <end position="52"/>
    </location>
</feature>
<keyword evidence="3" id="KW-0862">Zinc</keyword>
<feature type="domain" description="Nuclear receptor" evidence="10">
    <location>
        <begin position="65"/>
        <end position="109"/>
    </location>
</feature>
<dbReference type="GO" id="GO:0045944">
    <property type="term" value="P:positive regulation of transcription by RNA polymerase II"/>
    <property type="evidence" value="ECO:0007669"/>
    <property type="project" value="TreeGrafter"/>
</dbReference>
<keyword evidence="4" id="KW-0805">Transcription regulation</keyword>
<evidence type="ECO:0000256" key="2">
    <source>
        <dbReference type="ARBA" id="ARBA00022771"/>
    </source>
</evidence>
<proteinExistence type="predicted"/>
<evidence type="ECO:0000256" key="8">
    <source>
        <dbReference type="ARBA" id="ARBA00023242"/>
    </source>
</evidence>
<keyword evidence="2" id="KW-0863">Zinc-finger</keyword>
<dbReference type="GO" id="GO:0050728">
    <property type="term" value="P:negative regulation of inflammatory response"/>
    <property type="evidence" value="ECO:0007669"/>
    <property type="project" value="TreeGrafter"/>
</dbReference>
<dbReference type="GO" id="GO:0045923">
    <property type="term" value="P:positive regulation of fatty acid metabolic process"/>
    <property type="evidence" value="ECO:0007669"/>
    <property type="project" value="TreeGrafter"/>
</dbReference>
<reference evidence="11" key="2">
    <citation type="submission" date="2017-11" db="EMBL/GenBank/DDBJ databases">
        <title>Coralsnake Venomics: Analyses of Venom Gland Transcriptomes and Proteomes of Six Brazilian Taxa.</title>
        <authorList>
            <person name="Aird S.D."/>
            <person name="Jorge da Silva N."/>
            <person name="Qiu L."/>
            <person name="Villar-Briones A."/>
            <person name="Aparecida-Saddi V."/>
            <person name="Campos-Telles M.P."/>
            <person name="Grau M."/>
            <person name="Mikheyev A.S."/>
        </authorList>
    </citation>
    <scope>NUCLEOTIDE SEQUENCE</scope>
    <source>
        <tissue evidence="11">Venom_gland</tissue>
    </source>
</reference>
<evidence type="ECO:0000259" key="10">
    <source>
        <dbReference type="SMART" id="SM00399"/>
    </source>
</evidence>
<organism evidence="11">
    <name type="scientific">Micrurus corallinus</name>
    <name type="common">Brazilian coral snake</name>
    <dbReference type="NCBI Taxonomy" id="54390"/>
    <lineage>
        <taxon>Eukaryota</taxon>
        <taxon>Metazoa</taxon>
        <taxon>Chordata</taxon>
        <taxon>Craniata</taxon>
        <taxon>Vertebrata</taxon>
        <taxon>Euteleostomi</taxon>
        <taxon>Lepidosauria</taxon>
        <taxon>Squamata</taxon>
        <taxon>Bifurcata</taxon>
        <taxon>Unidentata</taxon>
        <taxon>Episquamata</taxon>
        <taxon>Toxicofera</taxon>
        <taxon>Serpentes</taxon>
        <taxon>Colubroidea</taxon>
        <taxon>Elapidae</taxon>
        <taxon>Elapinae</taxon>
        <taxon>Micrurus</taxon>
    </lineage>
</organism>
<dbReference type="InterPro" id="IPR001628">
    <property type="entry name" value="Znf_hrmn_rcpt"/>
</dbReference>
<protein>
    <recommendedName>
        <fullName evidence="10">Nuclear receptor domain-containing protein</fullName>
    </recommendedName>
</protein>
<feature type="compositionally biased region" description="Low complexity" evidence="9">
    <location>
        <begin position="37"/>
        <end position="46"/>
    </location>
</feature>
<dbReference type="AlphaFoldDB" id="A0A2D4H4K5"/>
<evidence type="ECO:0000256" key="6">
    <source>
        <dbReference type="ARBA" id="ARBA00023163"/>
    </source>
</evidence>
<dbReference type="PANTHER" id="PTHR24082:SF197">
    <property type="entry name" value="PEROXISOME PROLIFERATOR-ACTIVATED RECEPTOR ALPHA"/>
    <property type="match status" value="1"/>
</dbReference>
<keyword evidence="7" id="KW-0675">Receptor</keyword>
<evidence type="ECO:0000256" key="4">
    <source>
        <dbReference type="ARBA" id="ARBA00023015"/>
    </source>
</evidence>
<dbReference type="GO" id="GO:0009755">
    <property type="term" value="P:hormone-mediated signaling pathway"/>
    <property type="evidence" value="ECO:0007669"/>
    <property type="project" value="TreeGrafter"/>
</dbReference>
<dbReference type="Gene3D" id="3.30.50.10">
    <property type="entry name" value="Erythroid Transcription Factor GATA-1, subunit A"/>
    <property type="match status" value="1"/>
</dbReference>
<evidence type="ECO:0000256" key="3">
    <source>
        <dbReference type="ARBA" id="ARBA00022833"/>
    </source>
</evidence>
<dbReference type="GO" id="GO:0000978">
    <property type="term" value="F:RNA polymerase II cis-regulatory region sequence-specific DNA binding"/>
    <property type="evidence" value="ECO:0007669"/>
    <property type="project" value="TreeGrafter"/>
</dbReference>
<feature type="compositionally biased region" description="Polar residues" evidence="9">
    <location>
        <begin position="27"/>
        <end position="36"/>
    </location>
</feature>
<dbReference type="GO" id="GO:0030154">
    <property type="term" value="P:cell differentiation"/>
    <property type="evidence" value="ECO:0007669"/>
    <property type="project" value="TreeGrafter"/>
</dbReference>
<name>A0A2D4H4K5_MICCO</name>